<dbReference type="EMBL" id="CM016560">
    <property type="protein sequence ID" value="TKV93298.1"/>
    <property type="molecule type" value="Genomic_DNA"/>
</dbReference>
<evidence type="ECO:0000256" key="1">
    <source>
        <dbReference type="SAM" id="MobiDB-lite"/>
    </source>
</evidence>
<dbReference type="Gramene" id="TKV93300">
    <property type="protein sequence ID" value="TKV93300"/>
    <property type="gene ID" value="SEVIR_9G217000v2"/>
</dbReference>
<dbReference type="Gramene" id="TKV93298">
    <property type="protein sequence ID" value="TKV93298"/>
    <property type="gene ID" value="SEVIR_9G217000v2"/>
</dbReference>
<evidence type="ECO:0000313" key="3">
    <source>
        <dbReference type="Proteomes" id="UP000298652"/>
    </source>
</evidence>
<accession>A0A4U6SYV0</accession>
<dbReference type="EMBL" id="CM016560">
    <property type="protein sequence ID" value="TKV93299.1"/>
    <property type="molecule type" value="Genomic_DNA"/>
</dbReference>
<reference evidence="2 3" key="1">
    <citation type="submission" date="2019-03" db="EMBL/GenBank/DDBJ databases">
        <title>WGS assembly of Setaria viridis.</title>
        <authorList>
            <person name="Huang P."/>
            <person name="Jenkins J."/>
            <person name="Grimwood J."/>
            <person name="Barry K."/>
            <person name="Healey A."/>
            <person name="Mamidi S."/>
            <person name="Sreedasyam A."/>
            <person name="Shu S."/>
            <person name="Feldman M."/>
            <person name="Wu J."/>
            <person name="Yu Y."/>
            <person name="Chen C."/>
            <person name="Johnson J."/>
            <person name="Rokhsar D."/>
            <person name="Baxter I."/>
            <person name="Schmutz J."/>
            <person name="Brutnell T."/>
            <person name="Kellogg E."/>
        </authorList>
    </citation>
    <scope>NUCLEOTIDE SEQUENCE [LARGE SCALE GENOMIC DNA]</scope>
    <source>
        <strain evidence="3">cv. A10</strain>
    </source>
</reference>
<proteinExistence type="predicted"/>
<name>A0A4U6SYV0_SETVI</name>
<gene>
    <name evidence="2" type="ORF">SEVIR_9G217000v2</name>
</gene>
<dbReference type="PANTHER" id="PTHR36756:SF1">
    <property type="entry name" value="EXPRESSED PROTEIN"/>
    <property type="match status" value="1"/>
</dbReference>
<dbReference type="OMA" id="MHTCVEG"/>
<dbReference type="Gramene" id="TKV93299">
    <property type="protein sequence ID" value="TKV93299"/>
    <property type="gene ID" value="SEVIR_9G217000v2"/>
</dbReference>
<dbReference type="EMBL" id="CM016560">
    <property type="protein sequence ID" value="TKV93300.1"/>
    <property type="molecule type" value="Genomic_DNA"/>
</dbReference>
<dbReference type="Proteomes" id="UP000298652">
    <property type="component" value="Chromosome 9"/>
</dbReference>
<keyword evidence="3" id="KW-1185">Reference proteome</keyword>
<dbReference type="PANTHER" id="PTHR36756">
    <property type="entry name" value="EXPRESSED PROTEIN"/>
    <property type="match status" value="1"/>
</dbReference>
<evidence type="ECO:0000313" key="2">
    <source>
        <dbReference type="EMBL" id="TKV93298.1"/>
    </source>
</evidence>
<sequence length="376" mass="41945">MCFTFLRSQNMAQACTVSHAENKRSLPAWMLKASSGNEVPKTEDRNRQALESNVKIGTVDPTKPIKRNTGRRLKSVDSEGASELVVLQRCQGKENARRKSKGAVQDGVEEIRDVPIKKGRKVSEGAAPKNNRKRKLENIKSETSSPVSVDDDVELTVEDLLSIAEEYVNADKQKQHEFEAMKTNRRKENFSCPTEAGTGVSAVNDPPKKGLLQCTTATRNTRSSEHTEENKSHQELQCSSRCETTEDVAQDMLNLFLGPLWSKPAGFSKNSEPVESITRNTNNHMPEETDWHSEVQTQGEPVKKSMLTATINHVPKKKGCCSEVPPQGEPMKKSMLTATINHVPEKKDWRSELPKLGEPVITKKKSSLRDKVALFL</sequence>
<feature type="region of interest" description="Disordered" evidence="1">
    <location>
        <begin position="119"/>
        <end position="147"/>
    </location>
</feature>
<protein>
    <submittedName>
        <fullName evidence="2">Uncharacterized protein</fullName>
    </submittedName>
</protein>
<organism evidence="2 3">
    <name type="scientific">Setaria viridis</name>
    <name type="common">Green bristlegrass</name>
    <name type="synonym">Setaria italica subsp. viridis</name>
    <dbReference type="NCBI Taxonomy" id="4556"/>
    <lineage>
        <taxon>Eukaryota</taxon>
        <taxon>Viridiplantae</taxon>
        <taxon>Streptophyta</taxon>
        <taxon>Embryophyta</taxon>
        <taxon>Tracheophyta</taxon>
        <taxon>Spermatophyta</taxon>
        <taxon>Magnoliopsida</taxon>
        <taxon>Liliopsida</taxon>
        <taxon>Poales</taxon>
        <taxon>Poaceae</taxon>
        <taxon>PACMAD clade</taxon>
        <taxon>Panicoideae</taxon>
        <taxon>Panicodae</taxon>
        <taxon>Paniceae</taxon>
        <taxon>Cenchrinae</taxon>
        <taxon>Setaria</taxon>
    </lineage>
</organism>
<dbReference type="AlphaFoldDB" id="A0A4U6SYV0"/>